<proteinExistence type="predicted"/>
<dbReference type="InterPro" id="IPR001494">
    <property type="entry name" value="Importin-beta_N"/>
</dbReference>
<dbReference type="Pfam" id="PF03810">
    <property type="entry name" value="IBN_N"/>
    <property type="match status" value="1"/>
</dbReference>
<dbReference type="Proteomes" id="UP001172457">
    <property type="component" value="Chromosome 4"/>
</dbReference>
<evidence type="ECO:0000313" key="11">
    <source>
        <dbReference type="Proteomes" id="UP001172457"/>
    </source>
</evidence>
<feature type="domain" description="Importin N-terminal" evidence="9">
    <location>
        <begin position="23"/>
        <end position="89"/>
    </location>
</feature>
<dbReference type="SMART" id="SM01349">
    <property type="entry name" value="TOG"/>
    <property type="match status" value="1"/>
</dbReference>
<dbReference type="Gene3D" id="1.25.10.10">
    <property type="entry name" value="Leucine-rich Repeat Variant"/>
    <property type="match status" value="1"/>
</dbReference>
<dbReference type="PROSITE" id="PS50166">
    <property type="entry name" value="IMPORTIN_B_NT"/>
    <property type="match status" value="1"/>
</dbReference>
<dbReference type="SUPFAM" id="SSF48371">
    <property type="entry name" value="ARM repeat"/>
    <property type="match status" value="2"/>
</dbReference>
<evidence type="ECO:0000313" key="10">
    <source>
        <dbReference type="EMBL" id="KAJ9552296.1"/>
    </source>
</evidence>
<dbReference type="PROSITE" id="PS50077">
    <property type="entry name" value="HEAT_REPEAT"/>
    <property type="match status" value="2"/>
</dbReference>
<dbReference type="GO" id="GO:0031267">
    <property type="term" value="F:small GTPase binding"/>
    <property type="evidence" value="ECO:0007669"/>
    <property type="project" value="InterPro"/>
</dbReference>
<organism evidence="10 11">
    <name type="scientific">Centaurea solstitialis</name>
    <name type="common">yellow star-thistle</name>
    <dbReference type="NCBI Taxonomy" id="347529"/>
    <lineage>
        <taxon>Eukaryota</taxon>
        <taxon>Viridiplantae</taxon>
        <taxon>Streptophyta</taxon>
        <taxon>Embryophyta</taxon>
        <taxon>Tracheophyta</taxon>
        <taxon>Spermatophyta</taxon>
        <taxon>Magnoliopsida</taxon>
        <taxon>eudicotyledons</taxon>
        <taxon>Gunneridae</taxon>
        <taxon>Pentapetalae</taxon>
        <taxon>asterids</taxon>
        <taxon>campanulids</taxon>
        <taxon>Asterales</taxon>
        <taxon>Asteraceae</taxon>
        <taxon>Carduoideae</taxon>
        <taxon>Cardueae</taxon>
        <taxon>Centaureinae</taxon>
        <taxon>Centaurea</taxon>
    </lineage>
</organism>
<reference evidence="10" key="1">
    <citation type="submission" date="2023-03" db="EMBL/GenBank/DDBJ databases">
        <title>Chromosome-scale reference genome and RAD-based genetic map of yellow starthistle (Centaurea solstitialis) reveal putative structural variation and QTLs associated with invader traits.</title>
        <authorList>
            <person name="Reatini B."/>
            <person name="Cang F.A."/>
            <person name="Jiang Q."/>
            <person name="Mckibben M.T.W."/>
            <person name="Barker M.S."/>
            <person name="Rieseberg L.H."/>
            <person name="Dlugosch K.M."/>
        </authorList>
    </citation>
    <scope>NUCLEOTIDE SEQUENCE</scope>
    <source>
        <strain evidence="10">CAN-66</strain>
        <tissue evidence="10">Leaf</tissue>
    </source>
</reference>
<dbReference type="InterPro" id="IPR058584">
    <property type="entry name" value="IMB1_TNPO1-like_TPR"/>
</dbReference>
<dbReference type="PANTHER" id="PTHR10527">
    <property type="entry name" value="IMPORTIN BETA"/>
    <property type="match status" value="1"/>
</dbReference>
<dbReference type="InterPro" id="IPR021133">
    <property type="entry name" value="HEAT_type_2"/>
</dbReference>
<keyword evidence="11" id="KW-1185">Reference proteome</keyword>
<name>A0AA38TBU2_9ASTR</name>
<dbReference type="InterPro" id="IPR011989">
    <property type="entry name" value="ARM-like"/>
</dbReference>
<evidence type="ECO:0000256" key="7">
    <source>
        <dbReference type="ARBA" id="ARBA00023242"/>
    </source>
</evidence>
<comment type="subcellular location">
    <subcellularLocation>
        <location evidence="2">Cytoplasm</location>
    </subcellularLocation>
    <subcellularLocation>
        <location evidence="1">Nucleus</location>
    </subcellularLocation>
</comment>
<dbReference type="AlphaFoldDB" id="A0AA38TBU2"/>
<keyword evidence="3" id="KW-0813">Transport</keyword>
<evidence type="ECO:0000256" key="4">
    <source>
        <dbReference type="ARBA" id="ARBA00022490"/>
    </source>
</evidence>
<feature type="repeat" description="HEAT" evidence="8">
    <location>
        <begin position="421"/>
        <end position="456"/>
    </location>
</feature>
<evidence type="ECO:0000259" key="9">
    <source>
        <dbReference type="PROSITE" id="PS50166"/>
    </source>
</evidence>
<keyword evidence="5" id="KW-0677">Repeat</keyword>
<gene>
    <name evidence="10" type="ORF">OSB04_016341</name>
</gene>
<keyword evidence="7" id="KW-0539">Nucleus</keyword>
<feature type="repeat" description="HEAT" evidence="8">
    <location>
        <begin position="380"/>
        <end position="418"/>
    </location>
</feature>
<dbReference type="InterPro" id="IPR040122">
    <property type="entry name" value="Importin_beta"/>
</dbReference>
<dbReference type="Pfam" id="PF25574">
    <property type="entry name" value="TPR_IMB1"/>
    <property type="match status" value="1"/>
</dbReference>
<evidence type="ECO:0000256" key="2">
    <source>
        <dbReference type="ARBA" id="ARBA00004496"/>
    </source>
</evidence>
<evidence type="ECO:0000256" key="6">
    <source>
        <dbReference type="ARBA" id="ARBA00022927"/>
    </source>
</evidence>
<dbReference type="InterPro" id="IPR016024">
    <property type="entry name" value="ARM-type_fold"/>
</dbReference>
<dbReference type="InterPro" id="IPR034085">
    <property type="entry name" value="TOG"/>
</dbReference>
<dbReference type="GO" id="GO:0006606">
    <property type="term" value="P:protein import into nucleus"/>
    <property type="evidence" value="ECO:0007669"/>
    <property type="project" value="InterPro"/>
</dbReference>
<dbReference type="EMBL" id="JARYMX010000004">
    <property type="protein sequence ID" value="KAJ9552296.1"/>
    <property type="molecule type" value="Genomic_DNA"/>
</dbReference>
<evidence type="ECO:0000256" key="3">
    <source>
        <dbReference type="ARBA" id="ARBA00022448"/>
    </source>
</evidence>
<sequence length="1085" mass="118917">MAQSLELLLIQFLMPDNDARRQAEDQIKRLAKDPQVVPALVHHLRTAKTPNVRQLSAVLLRKKITGHWAKLSPQLRQLVKQSLIESITMEHSPPVRRASANVVSIIAKYAVPGGEWPDLLPFLFQCSQSAQEDHREVALILFSSLTETIGDSFRPYFADLQALLLKCLQDETSNGVRVAALKAVGSFIEFTYDASEVIKFREFIPSILNVARQCLSSGDEDVAIIAFEIFDELIESPAPLLGESVRAIVQFSLEVCSSPNLESSTRHQAIQIISWLAKYKSNSLKKHKLIIPILQVMCPLLTEASNRDEDDDDLASDRAAAEVLDTMSLKLPKHVFPPVFEFASLSSQSADPKFREASVTVLGVVSEGCVELLKEKLGPVLHIVLGALRDPEQVVRGASAFALGQFAEYLQPEIISHYENVLPCILTAIEDSSDEVKEKSYYALAAFCECMGEEILPFLDSMMGKLFAAVQTSQRMLRETCMSAIGSVASAAEQAFLPYAERVLELMKTFMVLTNDEDLCSRARATELVGIVAMVVGRARMEPILPPFIEAAISGYGLEYSELREYTHGFFSNVAELLEDGMVQYLPHVVPLAFSSCNLDDGSAVDIDDSDDEENVNGFGGVSSDDEAQDEPRVRNISIRTGVLDEKAAATQALGQFALHTKSAYAPYLEESMKILVKHSSYFHEDVRLQAITGLKHILTAAHAIFQGHSDGASKAKEILDSVMTIYIKTMNEDDDKEVVAQACMSVADIIKDFGYVAVEPYMSRLVESTLVLLREESVCQQIESDSDVDDDDTGHDEVLMDAVSDLLPAFAKAMGSHFAPIFATLFDPLMKFAKASRPPQDRTMVVACLAEVAQDMGAPIAAYVDPGVFTFHIHGTFILSIFILGILHHVSGVMPLVLKELGSSSATNRRNAAFCVGELCKNGGVSSLKYFGDALRGLYPLFGESEPDDAVRDNAAGAVARMIMTHQESVPLSQVLPVFVKVLPLKEDHEESLPVYSCICNLVLSSNPQIVPLVPDLVNVFAQVALSPIETPEVKVQIGRAFAHLLSIYGQQMQPLLGNLSPTHANALAAIAPKTCQKDSFFSQ</sequence>
<evidence type="ECO:0000256" key="1">
    <source>
        <dbReference type="ARBA" id="ARBA00004123"/>
    </source>
</evidence>
<evidence type="ECO:0000256" key="5">
    <source>
        <dbReference type="ARBA" id="ARBA00022737"/>
    </source>
</evidence>
<keyword evidence="6" id="KW-0653">Protein transport</keyword>
<dbReference type="GO" id="GO:0005737">
    <property type="term" value="C:cytoplasm"/>
    <property type="evidence" value="ECO:0007669"/>
    <property type="project" value="UniProtKB-SubCell"/>
</dbReference>
<accession>A0AA38TBU2</accession>
<dbReference type="InterPro" id="IPR057672">
    <property type="entry name" value="TPR_IPO4/5"/>
</dbReference>
<feature type="non-terminal residue" evidence="10">
    <location>
        <position position="1085"/>
    </location>
</feature>
<keyword evidence="4" id="KW-0963">Cytoplasm</keyword>
<evidence type="ECO:0000256" key="8">
    <source>
        <dbReference type="PROSITE-ProRule" id="PRU00103"/>
    </source>
</evidence>
<dbReference type="Pfam" id="PF25780">
    <property type="entry name" value="TPR_IPO5"/>
    <property type="match status" value="1"/>
</dbReference>
<protein>
    <recommendedName>
        <fullName evidence="9">Importin N-terminal domain-containing protein</fullName>
    </recommendedName>
</protein>
<dbReference type="SMART" id="SM00913">
    <property type="entry name" value="IBN_N"/>
    <property type="match status" value="1"/>
</dbReference>
<comment type="caution">
    <text evidence="10">The sequence shown here is derived from an EMBL/GenBank/DDBJ whole genome shotgun (WGS) entry which is preliminary data.</text>
</comment>